<dbReference type="EMBL" id="CM004471">
    <property type="protein sequence ID" value="OCT87794.1"/>
    <property type="molecule type" value="Genomic_DNA"/>
</dbReference>
<name>A0A974D9B4_XENLA</name>
<evidence type="ECO:0000313" key="2">
    <source>
        <dbReference type="Proteomes" id="UP000694892"/>
    </source>
</evidence>
<gene>
    <name evidence="1" type="ORF">XELAEV_18021493mg</name>
</gene>
<proteinExistence type="predicted"/>
<protein>
    <submittedName>
        <fullName evidence="1">Uncharacterized protein</fullName>
    </submittedName>
</protein>
<organism evidence="1 2">
    <name type="scientific">Xenopus laevis</name>
    <name type="common">African clawed frog</name>
    <dbReference type="NCBI Taxonomy" id="8355"/>
    <lineage>
        <taxon>Eukaryota</taxon>
        <taxon>Metazoa</taxon>
        <taxon>Chordata</taxon>
        <taxon>Craniata</taxon>
        <taxon>Vertebrata</taxon>
        <taxon>Euteleostomi</taxon>
        <taxon>Amphibia</taxon>
        <taxon>Batrachia</taxon>
        <taxon>Anura</taxon>
        <taxon>Pipoidea</taxon>
        <taxon>Pipidae</taxon>
        <taxon>Xenopodinae</taxon>
        <taxon>Xenopus</taxon>
        <taxon>Xenopus</taxon>
    </lineage>
</organism>
<reference evidence="2" key="1">
    <citation type="journal article" date="2016" name="Nature">
        <title>Genome evolution in the allotetraploid frog Xenopus laevis.</title>
        <authorList>
            <person name="Session A.M."/>
            <person name="Uno Y."/>
            <person name="Kwon T."/>
            <person name="Chapman J.A."/>
            <person name="Toyoda A."/>
            <person name="Takahashi S."/>
            <person name="Fukui A."/>
            <person name="Hikosaka A."/>
            <person name="Suzuki A."/>
            <person name="Kondo M."/>
            <person name="van Heeringen S.J."/>
            <person name="Quigley I."/>
            <person name="Heinz S."/>
            <person name="Ogino H."/>
            <person name="Ochi H."/>
            <person name="Hellsten U."/>
            <person name="Lyons J.B."/>
            <person name="Simakov O."/>
            <person name="Putnam N."/>
            <person name="Stites J."/>
            <person name="Kuroki Y."/>
            <person name="Tanaka T."/>
            <person name="Michiue T."/>
            <person name="Watanabe M."/>
            <person name="Bogdanovic O."/>
            <person name="Lister R."/>
            <person name="Georgiou G."/>
            <person name="Paranjpe S.S."/>
            <person name="van Kruijsbergen I."/>
            <person name="Shu S."/>
            <person name="Carlson J."/>
            <person name="Kinoshita T."/>
            <person name="Ohta Y."/>
            <person name="Mawaribuchi S."/>
            <person name="Jenkins J."/>
            <person name="Grimwood J."/>
            <person name="Schmutz J."/>
            <person name="Mitros T."/>
            <person name="Mozaffari S.V."/>
            <person name="Suzuki Y."/>
            <person name="Haramoto Y."/>
            <person name="Yamamoto T.S."/>
            <person name="Takagi C."/>
            <person name="Heald R."/>
            <person name="Miller K."/>
            <person name="Haudenschild C."/>
            <person name="Kitzman J."/>
            <person name="Nakayama T."/>
            <person name="Izutsu Y."/>
            <person name="Robert J."/>
            <person name="Fortriede J."/>
            <person name="Burns K."/>
            <person name="Lotay V."/>
            <person name="Karimi K."/>
            <person name="Yasuoka Y."/>
            <person name="Dichmann D.S."/>
            <person name="Flajnik M.F."/>
            <person name="Houston D.W."/>
            <person name="Shendure J."/>
            <person name="DuPasquier L."/>
            <person name="Vize P.D."/>
            <person name="Zorn A.M."/>
            <person name="Ito M."/>
            <person name="Marcotte E.M."/>
            <person name="Wallingford J.B."/>
            <person name="Ito Y."/>
            <person name="Asashima M."/>
            <person name="Ueno N."/>
            <person name="Matsuda Y."/>
            <person name="Veenstra G.J."/>
            <person name="Fujiyama A."/>
            <person name="Harland R.M."/>
            <person name="Taira M."/>
            <person name="Rokhsar D.S."/>
        </authorList>
    </citation>
    <scope>NUCLEOTIDE SEQUENCE [LARGE SCALE GENOMIC DNA]</scope>
    <source>
        <strain evidence="2">J</strain>
    </source>
</reference>
<dbReference type="AlphaFoldDB" id="A0A974D9B4"/>
<dbReference type="Proteomes" id="UP000694892">
    <property type="component" value="Chromosome 3S"/>
</dbReference>
<evidence type="ECO:0000313" key="1">
    <source>
        <dbReference type="EMBL" id="OCT87794.1"/>
    </source>
</evidence>
<sequence length="73" mass="7964">MASLSLNSDCQTDLPLYVDKNSFQMAKSAFSDFGILKCQSGLLNPAIKADNLLLKTLPAGITLVAKYKWPTKD</sequence>
<accession>A0A974D9B4</accession>